<evidence type="ECO:0000313" key="2">
    <source>
        <dbReference type="EMBL" id="SVD64533.1"/>
    </source>
</evidence>
<dbReference type="AlphaFoldDB" id="A0A382X0N6"/>
<dbReference type="PROSITE" id="PS51736">
    <property type="entry name" value="RECOMBINASES_3"/>
    <property type="match status" value="1"/>
</dbReference>
<dbReference type="SMART" id="SM00857">
    <property type="entry name" value="Resolvase"/>
    <property type="match status" value="1"/>
</dbReference>
<organism evidence="2">
    <name type="scientific">marine metagenome</name>
    <dbReference type="NCBI Taxonomy" id="408172"/>
    <lineage>
        <taxon>unclassified sequences</taxon>
        <taxon>metagenomes</taxon>
        <taxon>ecological metagenomes</taxon>
    </lineage>
</organism>
<gene>
    <name evidence="2" type="ORF">METZ01_LOCUS417387</name>
</gene>
<feature type="domain" description="Resolvase/invertase-type recombinase catalytic" evidence="1">
    <location>
        <begin position="3"/>
        <end position="150"/>
    </location>
</feature>
<dbReference type="PANTHER" id="PTHR30461">
    <property type="entry name" value="DNA-INVERTASE FROM LAMBDOID PROPHAGE"/>
    <property type="match status" value="1"/>
</dbReference>
<dbReference type="InterPro" id="IPR050639">
    <property type="entry name" value="SSR_resolvase"/>
</dbReference>
<dbReference type="Pfam" id="PF00239">
    <property type="entry name" value="Resolvase"/>
    <property type="match status" value="1"/>
</dbReference>
<dbReference type="SUPFAM" id="SSF53041">
    <property type="entry name" value="Resolvase-like"/>
    <property type="match status" value="1"/>
</dbReference>
<dbReference type="Gene3D" id="3.90.1750.20">
    <property type="entry name" value="Putative Large Serine Recombinase, Chain B, Domain 2"/>
    <property type="match status" value="1"/>
</dbReference>
<dbReference type="GO" id="GO:0000150">
    <property type="term" value="F:DNA strand exchange activity"/>
    <property type="evidence" value="ECO:0007669"/>
    <property type="project" value="InterPro"/>
</dbReference>
<reference evidence="2" key="1">
    <citation type="submission" date="2018-05" db="EMBL/GenBank/DDBJ databases">
        <authorList>
            <person name="Lanie J.A."/>
            <person name="Ng W.-L."/>
            <person name="Kazmierczak K.M."/>
            <person name="Andrzejewski T.M."/>
            <person name="Davidsen T.M."/>
            <person name="Wayne K.J."/>
            <person name="Tettelin H."/>
            <person name="Glass J.I."/>
            <person name="Rusch D."/>
            <person name="Podicherti R."/>
            <person name="Tsui H.-C.T."/>
            <person name="Winkler M.E."/>
        </authorList>
    </citation>
    <scope>NUCLEOTIDE SEQUENCE</scope>
</reference>
<dbReference type="InterPro" id="IPR006119">
    <property type="entry name" value="Resolv_N"/>
</dbReference>
<name>A0A382X0N6_9ZZZZ</name>
<accession>A0A382X0N6</accession>
<protein>
    <recommendedName>
        <fullName evidence="1">Resolvase/invertase-type recombinase catalytic domain-containing protein</fullName>
    </recommendedName>
</protein>
<dbReference type="GO" id="GO:0003677">
    <property type="term" value="F:DNA binding"/>
    <property type="evidence" value="ECO:0007669"/>
    <property type="project" value="InterPro"/>
</dbReference>
<dbReference type="InterPro" id="IPR036162">
    <property type="entry name" value="Resolvase-like_N_sf"/>
</dbReference>
<dbReference type="PANTHER" id="PTHR30461:SF23">
    <property type="entry name" value="DNA RECOMBINASE-RELATED"/>
    <property type="match status" value="1"/>
</dbReference>
<sequence length="222" mass="25842">MNTTYGLARVSSIGQTENTSLSFQSQRIKDYCRLHNLPLNEIIIEAESGAKSIEERSGLSKLQNLINKGTCRTIVVNKIDRLGRSLLQGLLFLKYCEEHATRVVSISENIDTDDPQSKLIINILWSIAEHEREIIKSRLHDGREKSFIEGKKPYGSTPYGYRKNRKGDIVVDEDEGKIVQYIYKRYHTLSKMRHLTKTKRTQKLLHSLRVKRFKFRGKDFQW</sequence>
<feature type="non-terminal residue" evidence="2">
    <location>
        <position position="222"/>
    </location>
</feature>
<dbReference type="InterPro" id="IPR038109">
    <property type="entry name" value="DNA_bind_recomb_sf"/>
</dbReference>
<dbReference type="Gene3D" id="3.40.50.1390">
    <property type="entry name" value="Resolvase, N-terminal catalytic domain"/>
    <property type="match status" value="1"/>
</dbReference>
<dbReference type="EMBL" id="UINC01163949">
    <property type="protein sequence ID" value="SVD64533.1"/>
    <property type="molecule type" value="Genomic_DNA"/>
</dbReference>
<proteinExistence type="predicted"/>
<evidence type="ECO:0000259" key="1">
    <source>
        <dbReference type="PROSITE" id="PS51736"/>
    </source>
</evidence>
<dbReference type="CDD" id="cd00338">
    <property type="entry name" value="Ser_Recombinase"/>
    <property type="match status" value="1"/>
</dbReference>